<dbReference type="Proteomes" id="UP000553632">
    <property type="component" value="Unassembled WGS sequence"/>
</dbReference>
<comment type="caution">
    <text evidence="1">The sequence shown here is derived from an EMBL/GenBank/DDBJ whole genome shotgun (WGS) entry which is preliminary data.</text>
</comment>
<accession>A0A7J6Q6L7</accession>
<evidence type="ECO:0000313" key="1">
    <source>
        <dbReference type="EMBL" id="KAF4704155.1"/>
    </source>
</evidence>
<name>A0A7J6Q6L7_PEROL</name>
<dbReference type="AlphaFoldDB" id="A0A7J6Q6L7"/>
<feature type="non-terminal residue" evidence="1">
    <location>
        <position position="198"/>
    </location>
</feature>
<sequence>DNAPGFADIKDMIMGVCNSSSMGVSKKSEVRDLLESLHNLYTGAQEGLVKAQSRLINLLEDHSALKDELSKAKIAPPASADGRLGIRVSDAERARADDAAKNLGYHTKVLGSTDPNSSSGRSVRSTRKGLNAFVRVRKESVERLLETGVKVGWGLLKPEIRHRKVMCYNCCAVGRTAHLAKDCPNEPVCYKCGSKGHE</sequence>
<keyword evidence="2" id="KW-1185">Reference proteome</keyword>
<dbReference type="Gene3D" id="4.10.60.10">
    <property type="entry name" value="Zinc finger, CCHC-type"/>
    <property type="match status" value="1"/>
</dbReference>
<protein>
    <recommendedName>
        <fullName evidence="3">CCHC-type domain-containing protein</fullName>
    </recommendedName>
</protein>
<organism evidence="1 2">
    <name type="scientific">Perkinsus olseni</name>
    <name type="common">Perkinsus atlanticus</name>
    <dbReference type="NCBI Taxonomy" id="32597"/>
    <lineage>
        <taxon>Eukaryota</taxon>
        <taxon>Sar</taxon>
        <taxon>Alveolata</taxon>
        <taxon>Perkinsozoa</taxon>
        <taxon>Perkinsea</taxon>
        <taxon>Perkinsida</taxon>
        <taxon>Perkinsidae</taxon>
        <taxon>Perkinsus</taxon>
    </lineage>
</organism>
<evidence type="ECO:0000313" key="2">
    <source>
        <dbReference type="Proteomes" id="UP000553632"/>
    </source>
</evidence>
<gene>
    <name evidence="1" type="ORF">FOZ63_008575</name>
</gene>
<feature type="non-terminal residue" evidence="1">
    <location>
        <position position="1"/>
    </location>
</feature>
<reference evidence="1 2" key="1">
    <citation type="submission" date="2020-04" db="EMBL/GenBank/DDBJ databases">
        <title>Perkinsus olseni comparative genomics.</title>
        <authorList>
            <person name="Bogema D.R."/>
        </authorList>
    </citation>
    <scope>NUCLEOTIDE SEQUENCE [LARGE SCALE GENOMIC DNA]</scope>
    <source>
        <strain evidence="1 2">ATCC PRA-207</strain>
    </source>
</reference>
<dbReference type="EMBL" id="JABANO010035026">
    <property type="protein sequence ID" value="KAF4704155.1"/>
    <property type="molecule type" value="Genomic_DNA"/>
</dbReference>
<dbReference type="GO" id="GO:0003676">
    <property type="term" value="F:nucleic acid binding"/>
    <property type="evidence" value="ECO:0007669"/>
    <property type="project" value="InterPro"/>
</dbReference>
<evidence type="ECO:0008006" key="3">
    <source>
        <dbReference type="Google" id="ProtNLM"/>
    </source>
</evidence>
<proteinExistence type="predicted"/>
<dbReference type="GO" id="GO:0008270">
    <property type="term" value="F:zinc ion binding"/>
    <property type="evidence" value="ECO:0007669"/>
    <property type="project" value="InterPro"/>
</dbReference>
<dbReference type="InterPro" id="IPR036875">
    <property type="entry name" value="Znf_CCHC_sf"/>
</dbReference>
<dbReference type="SUPFAM" id="SSF57756">
    <property type="entry name" value="Retrovirus zinc finger-like domains"/>
    <property type="match status" value="1"/>
</dbReference>